<dbReference type="RefSeq" id="WP_264136811.1">
    <property type="nucleotide sequence ID" value="NZ_JAOYOD010000001.1"/>
</dbReference>
<name>A0ABT3CRA8_9BACT</name>
<organism evidence="2 3">
    <name type="scientific">Reichenbachiella ulvae</name>
    <dbReference type="NCBI Taxonomy" id="2980104"/>
    <lineage>
        <taxon>Bacteria</taxon>
        <taxon>Pseudomonadati</taxon>
        <taxon>Bacteroidota</taxon>
        <taxon>Cytophagia</taxon>
        <taxon>Cytophagales</taxon>
        <taxon>Reichenbachiellaceae</taxon>
        <taxon>Reichenbachiella</taxon>
    </lineage>
</organism>
<keyword evidence="3" id="KW-1185">Reference proteome</keyword>
<sequence>MKKVIIAILFLTAATFAGAQGRNNLKGPAAKNYKPWKDDVKTEQTIVMKSDNAKKLQGPAAKNNKVWAEENKEDFTEIAVVSDRPALKGPAAKNHKVWMKADTDNSTLVKKDTIKRTK</sequence>
<evidence type="ECO:0000313" key="3">
    <source>
        <dbReference type="Proteomes" id="UP001300692"/>
    </source>
</evidence>
<feature type="signal peptide" evidence="1">
    <location>
        <begin position="1"/>
        <end position="19"/>
    </location>
</feature>
<reference evidence="2 3" key="1">
    <citation type="submission" date="2022-10" db="EMBL/GenBank/DDBJ databases">
        <title>Comparative genomics and taxonomic characterization of three novel marine species of genus Reichenbachiella exhibiting antioxidant and polysaccharide degradation activities.</title>
        <authorList>
            <person name="Muhammad N."/>
            <person name="Lee Y.-J."/>
            <person name="Ko J."/>
            <person name="Kim S.-G."/>
        </authorList>
    </citation>
    <scope>NUCLEOTIDE SEQUENCE [LARGE SCALE GENOMIC DNA]</scope>
    <source>
        <strain evidence="2 3">ABR2-5</strain>
    </source>
</reference>
<dbReference type="Proteomes" id="UP001300692">
    <property type="component" value="Unassembled WGS sequence"/>
</dbReference>
<comment type="caution">
    <text evidence="2">The sequence shown here is derived from an EMBL/GenBank/DDBJ whole genome shotgun (WGS) entry which is preliminary data.</text>
</comment>
<accession>A0ABT3CRA8</accession>
<gene>
    <name evidence="2" type="ORF">N7U62_05085</name>
</gene>
<evidence type="ECO:0000313" key="2">
    <source>
        <dbReference type="EMBL" id="MCV9386025.1"/>
    </source>
</evidence>
<feature type="chain" id="PRO_5046468025" evidence="1">
    <location>
        <begin position="20"/>
        <end position="118"/>
    </location>
</feature>
<proteinExistence type="predicted"/>
<evidence type="ECO:0000256" key="1">
    <source>
        <dbReference type="SAM" id="SignalP"/>
    </source>
</evidence>
<protein>
    <submittedName>
        <fullName evidence="2">Uncharacterized protein</fullName>
    </submittedName>
</protein>
<keyword evidence="1" id="KW-0732">Signal</keyword>
<dbReference type="EMBL" id="JAOYOD010000001">
    <property type="protein sequence ID" value="MCV9386025.1"/>
    <property type="molecule type" value="Genomic_DNA"/>
</dbReference>